<proteinExistence type="predicted"/>
<feature type="compositionally biased region" description="Low complexity" evidence="1">
    <location>
        <begin position="12"/>
        <end position="23"/>
    </location>
</feature>
<comment type="caution">
    <text evidence="2">The sequence shown here is derived from an EMBL/GenBank/DDBJ whole genome shotgun (WGS) entry which is preliminary data.</text>
</comment>
<feature type="region of interest" description="Disordered" evidence="1">
    <location>
        <begin position="1"/>
        <end position="27"/>
    </location>
</feature>
<accession>A0A8K0JJD4</accession>
<name>A0A8K0JJD4_9TREE</name>
<feature type="region of interest" description="Disordered" evidence="1">
    <location>
        <begin position="43"/>
        <end position="107"/>
    </location>
</feature>
<keyword evidence="3" id="KW-1185">Reference proteome</keyword>
<sequence length="107" mass="11791">MCSAAQAIDSLTGTTHQTGPGQPYLGNSVWADESFFPEIHRHSQSARAFGRRHASEEKKEAVSTEQRESSGKGSRNRVLHLGTARKMARTVPALEEGDRRGVERSQE</sequence>
<dbReference type="AlphaFoldDB" id="A0A8K0JJD4"/>
<evidence type="ECO:0000313" key="2">
    <source>
        <dbReference type="EMBL" id="KAG7531721.1"/>
    </source>
</evidence>
<reference evidence="2" key="1">
    <citation type="submission" date="2020-04" db="EMBL/GenBank/DDBJ databases">
        <title>Analysis of mating type loci in Filobasidium floriforme.</title>
        <authorList>
            <person name="Nowrousian M."/>
        </authorList>
    </citation>
    <scope>NUCLEOTIDE SEQUENCE</scope>
    <source>
        <strain evidence="2">CBS 6242</strain>
    </source>
</reference>
<dbReference type="EMBL" id="JABELV010000084">
    <property type="protein sequence ID" value="KAG7531721.1"/>
    <property type="molecule type" value="Genomic_DNA"/>
</dbReference>
<feature type="compositionally biased region" description="Basic and acidic residues" evidence="1">
    <location>
        <begin position="53"/>
        <end position="70"/>
    </location>
</feature>
<organism evidence="2 3">
    <name type="scientific">Filobasidium floriforme</name>
    <dbReference type="NCBI Taxonomy" id="5210"/>
    <lineage>
        <taxon>Eukaryota</taxon>
        <taxon>Fungi</taxon>
        <taxon>Dikarya</taxon>
        <taxon>Basidiomycota</taxon>
        <taxon>Agaricomycotina</taxon>
        <taxon>Tremellomycetes</taxon>
        <taxon>Filobasidiales</taxon>
        <taxon>Filobasidiaceae</taxon>
        <taxon>Filobasidium</taxon>
    </lineage>
</organism>
<gene>
    <name evidence="2" type="ORF">FFLO_04163</name>
</gene>
<evidence type="ECO:0000256" key="1">
    <source>
        <dbReference type="SAM" id="MobiDB-lite"/>
    </source>
</evidence>
<protein>
    <submittedName>
        <fullName evidence="2">Uncharacterized protein</fullName>
    </submittedName>
</protein>
<evidence type="ECO:0000313" key="3">
    <source>
        <dbReference type="Proteomes" id="UP000812966"/>
    </source>
</evidence>
<feature type="compositionally biased region" description="Basic and acidic residues" evidence="1">
    <location>
        <begin position="96"/>
        <end position="107"/>
    </location>
</feature>
<dbReference type="Proteomes" id="UP000812966">
    <property type="component" value="Unassembled WGS sequence"/>
</dbReference>